<dbReference type="EMBL" id="AQIB01151211">
    <property type="status" value="NOT_ANNOTATED_CDS"/>
    <property type="molecule type" value="Genomic_DNA"/>
</dbReference>
<accession>A0A0D9RSH6</accession>
<dbReference type="STRING" id="60711.ENSCSAP00000011565"/>
<reference evidence="2" key="2">
    <citation type="submission" date="2025-08" db="UniProtKB">
        <authorList>
            <consortium name="Ensembl"/>
        </authorList>
    </citation>
    <scope>IDENTIFICATION</scope>
</reference>
<reference evidence="2 3" key="1">
    <citation type="submission" date="2014-03" db="EMBL/GenBank/DDBJ databases">
        <authorList>
            <person name="Warren W."/>
            <person name="Wilson R.K."/>
        </authorList>
    </citation>
    <scope>NUCLEOTIDE SEQUENCE</scope>
</reference>
<reference evidence="2" key="3">
    <citation type="submission" date="2025-09" db="UniProtKB">
        <authorList>
            <consortium name="Ensembl"/>
        </authorList>
    </citation>
    <scope>IDENTIFICATION</scope>
</reference>
<keyword evidence="3" id="KW-1185">Reference proteome</keyword>
<dbReference type="eggNOG" id="KOG0616">
    <property type="taxonomic scope" value="Eukaryota"/>
</dbReference>
<dbReference type="EMBL" id="AQIB01151209">
    <property type="status" value="NOT_ANNOTATED_CDS"/>
    <property type="molecule type" value="Genomic_DNA"/>
</dbReference>
<name>A0A0D9RSH6_CHLSB</name>
<protein>
    <submittedName>
        <fullName evidence="2">Uncharacterized protein</fullName>
    </submittedName>
</protein>
<evidence type="ECO:0000313" key="2">
    <source>
        <dbReference type="Ensembl" id="ENSCSAP00000011565.1"/>
    </source>
</evidence>
<evidence type="ECO:0000256" key="1">
    <source>
        <dbReference type="SAM" id="MobiDB-lite"/>
    </source>
</evidence>
<dbReference type="Ensembl" id="ENSCSAT00000013570.1">
    <property type="protein sequence ID" value="ENSCSAP00000011565.1"/>
    <property type="gene ID" value="ENSCSAG00000015479.1"/>
</dbReference>
<dbReference type="Bgee" id="ENSCSAG00000015479">
    <property type="expression patterns" value="Expressed in prefrontal cortex and 7 other cell types or tissues"/>
</dbReference>
<dbReference type="EMBL" id="AQIB01151210">
    <property type="status" value="NOT_ANNOTATED_CDS"/>
    <property type="molecule type" value="Genomic_DNA"/>
</dbReference>
<dbReference type="AlphaFoldDB" id="A0A0D9RSH6"/>
<organism evidence="2 3">
    <name type="scientific">Chlorocebus sabaeus</name>
    <name type="common">Green monkey</name>
    <name type="synonym">Simia sabaea</name>
    <dbReference type="NCBI Taxonomy" id="60711"/>
    <lineage>
        <taxon>Eukaryota</taxon>
        <taxon>Metazoa</taxon>
        <taxon>Chordata</taxon>
        <taxon>Craniata</taxon>
        <taxon>Vertebrata</taxon>
        <taxon>Euteleostomi</taxon>
        <taxon>Mammalia</taxon>
        <taxon>Eutheria</taxon>
        <taxon>Euarchontoglires</taxon>
        <taxon>Primates</taxon>
        <taxon>Haplorrhini</taxon>
        <taxon>Catarrhini</taxon>
        <taxon>Cercopithecidae</taxon>
        <taxon>Cercopithecinae</taxon>
        <taxon>Chlorocebus</taxon>
    </lineage>
</organism>
<sequence length="57" mass="6097">MEAPGLAQAAVAEETPDWAPALCPSPEARSPEPPAYRLQDFTRCLSVGKQLDAICVK</sequence>
<evidence type="ECO:0000313" key="3">
    <source>
        <dbReference type="Proteomes" id="UP000029965"/>
    </source>
</evidence>
<feature type="region of interest" description="Disordered" evidence="1">
    <location>
        <begin position="1"/>
        <end position="34"/>
    </location>
</feature>
<proteinExistence type="predicted"/>
<dbReference type="Proteomes" id="UP000029965">
    <property type="component" value="Chromosome X"/>
</dbReference>